<dbReference type="Gene3D" id="3.40.1170.60">
    <property type="match status" value="1"/>
</dbReference>
<evidence type="ECO:0000256" key="2">
    <source>
        <dbReference type="ARBA" id="ARBA00022763"/>
    </source>
</evidence>
<dbReference type="InterPro" id="IPR043128">
    <property type="entry name" value="Rev_trsase/Diguanyl_cyclase"/>
</dbReference>
<keyword evidence="6" id="KW-1185">Reference proteome</keyword>
<dbReference type="CDD" id="cd03468">
    <property type="entry name" value="PolY_like"/>
    <property type="match status" value="1"/>
</dbReference>
<evidence type="ECO:0000256" key="1">
    <source>
        <dbReference type="ARBA" id="ARBA00010945"/>
    </source>
</evidence>
<dbReference type="Proteomes" id="UP001164965">
    <property type="component" value="Chromosome"/>
</dbReference>
<dbReference type="PROSITE" id="PS50173">
    <property type="entry name" value="UMUC"/>
    <property type="match status" value="1"/>
</dbReference>
<dbReference type="PANTHER" id="PTHR35369">
    <property type="entry name" value="BLR3025 PROTEIN-RELATED"/>
    <property type="match status" value="1"/>
</dbReference>
<keyword evidence="2" id="KW-0227">DNA damage</keyword>
<dbReference type="RefSeq" id="WP_265383511.1">
    <property type="nucleotide sequence ID" value="NZ_CP110615.1"/>
</dbReference>
<dbReference type="Gene3D" id="3.30.70.270">
    <property type="match status" value="1"/>
</dbReference>
<dbReference type="PANTHER" id="PTHR35369:SF2">
    <property type="entry name" value="BLR3025 PROTEIN"/>
    <property type="match status" value="1"/>
</dbReference>
<gene>
    <name evidence="5" type="ORF">RHODO2019_02695</name>
</gene>
<evidence type="ECO:0000256" key="3">
    <source>
        <dbReference type="ARBA" id="ARBA00025589"/>
    </source>
</evidence>
<dbReference type="SUPFAM" id="SSF56672">
    <property type="entry name" value="DNA/RNA polymerases"/>
    <property type="match status" value="1"/>
</dbReference>
<dbReference type="Pfam" id="PF00817">
    <property type="entry name" value="IMS"/>
    <property type="match status" value="1"/>
</dbReference>
<comment type="function">
    <text evidence="3">Poorly processive, error-prone DNA polymerase involved in untargeted mutagenesis. Copies undamaged DNA at stalled replication forks, which arise in vivo from mismatched or misaligned primer ends. These misaligned primers can be extended by PolIV. Exhibits no 3'-5' exonuclease (proofreading) activity. May be involved in translesional synthesis, in conjunction with the beta clamp from PolIII.</text>
</comment>
<dbReference type="EMBL" id="CP110615">
    <property type="protein sequence ID" value="UZJ25406.1"/>
    <property type="molecule type" value="Genomic_DNA"/>
</dbReference>
<reference evidence="5" key="1">
    <citation type="submission" date="2022-10" db="EMBL/GenBank/DDBJ databases">
        <title>Rhodococcus sp.75.</title>
        <authorList>
            <person name="Sun M."/>
        </authorList>
    </citation>
    <scope>NUCLEOTIDE SEQUENCE</scope>
    <source>
        <strain evidence="5">75</strain>
    </source>
</reference>
<comment type="similarity">
    <text evidence="1">Belongs to the DNA polymerase type-Y family.</text>
</comment>
<evidence type="ECO:0000313" key="6">
    <source>
        <dbReference type="Proteomes" id="UP001164965"/>
    </source>
</evidence>
<evidence type="ECO:0000259" key="4">
    <source>
        <dbReference type="PROSITE" id="PS50173"/>
    </source>
</evidence>
<dbReference type="InterPro" id="IPR001126">
    <property type="entry name" value="UmuC"/>
</dbReference>
<dbReference type="InterPro" id="IPR050356">
    <property type="entry name" value="SulA_CellDiv_inhibitor"/>
</dbReference>
<feature type="domain" description="UmuC" evidence="4">
    <location>
        <begin position="39"/>
        <end position="162"/>
    </location>
</feature>
<name>A0ABY6P2A7_9NOCA</name>
<evidence type="ECO:0000313" key="5">
    <source>
        <dbReference type="EMBL" id="UZJ25406.1"/>
    </source>
</evidence>
<accession>A0ABY6P2A7</accession>
<dbReference type="InterPro" id="IPR043502">
    <property type="entry name" value="DNA/RNA_pol_sf"/>
</dbReference>
<sequence length="545" mass="56376">MSRGGAGVPEAGGGTRTLAVWCPDWPAVTAAVLAGLPADRPVAVVSANRVVACTAGARADGVRRGLRRREAQARCPELYVAQADVDRDARLFEPVVAAVDSLAPGVEVLRPGLLVLAARGPSGYFGSEQAAAERLVDEVAAAGVECQVGVADTLSAAVVAARRGLLVQPGASAAFLAPLAVAELAQEPGTSAPERAELVDLLRRLGLRTIGDFAALSPTDVGSRFGADAVLAHRSARGLPERPPSARRAPPELVVELRCDPPVERVDAAAFAARSLALDLHARLAAAGVACTRLAVHARTGNGEEHARTWRCAEPLTPEGTADRVRWQLDGWLTGRSGSRPTAGVVVLRLEPVEVVSAGALQLGLWGGVGEGDDRARRALVRVQGLLGGDAVQVGVRSGGRGPAEQVTLLPWGDERVPVLDPAAPWPGRVPAPAPATVPVEPVEVQLLDAAGVAVAVSDRGEVSAPPATVVRAGRGSPVLAWAGPWPVDERWWDPAVAQQGFRAQVVVGARAPDAGRGSDVGREHEQGLLLRGGAGCWHVEGVYD</sequence>
<proteinExistence type="inferred from homology"/>
<protein>
    <submittedName>
        <fullName evidence="5">DNA polymerase Y family protein</fullName>
    </submittedName>
</protein>
<organism evidence="5 6">
    <name type="scientific">Rhodococcus antarcticus</name>
    <dbReference type="NCBI Taxonomy" id="2987751"/>
    <lineage>
        <taxon>Bacteria</taxon>
        <taxon>Bacillati</taxon>
        <taxon>Actinomycetota</taxon>
        <taxon>Actinomycetes</taxon>
        <taxon>Mycobacteriales</taxon>
        <taxon>Nocardiaceae</taxon>
        <taxon>Rhodococcus</taxon>
    </lineage>
</organism>